<name>A0ACC3DKQ9_9PEZI</name>
<protein>
    <submittedName>
        <fullName evidence="1">Uncharacterized protein</fullName>
    </submittedName>
</protein>
<accession>A0ACC3DKQ9</accession>
<proteinExistence type="predicted"/>
<keyword evidence="2" id="KW-1185">Reference proteome</keyword>
<gene>
    <name evidence="1" type="ORF">LTS18_011253</name>
</gene>
<evidence type="ECO:0000313" key="2">
    <source>
        <dbReference type="Proteomes" id="UP001186974"/>
    </source>
</evidence>
<evidence type="ECO:0000313" key="1">
    <source>
        <dbReference type="EMBL" id="KAK3077082.1"/>
    </source>
</evidence>
<dbReference type="EMBL" id="JAWDJW010003232">
    <property type="protein sequence ID" value="KAK3077082.1"/>
    <property type="molecule type" value="Genomic_DNA"/>
</dbReference>
<sequence length="106" mass="11393">MLVANDETFGPLAPIFPFETEEEALKISNDTEFGLAGYFFSKDVGRVMRVAKKLECGMVGVNTGKISAAEAPFGGVKESGYGREGSRYGLGEYQNIKSVTIGNSDK</sequence>
<dbReference type="Proteomes" id="UP001186974">
    <property type="component" value="Unassembled WGS sequence"/>
</dbReference>
<organism evidence="1 2">
    <name type="scientific">Coniosporium uncinatum</name>
    <dbReference type="NCBI Taxonomy" id="93489"/>
    <lineage>
        <taxon>Eukaryota</taxon>
        <taxon>Fungi</taxon>
        <taxon>Dikarya</taxon>
        <taxon>Ascomycota</taxon>
        <taxon>Pezizomycotina</taxon>
        <taxon>Dothideomycetes</taxon>
        <taxon>Dothideomycetes incertae sedis</taxon>
        <taxon>Coniosporium</taxon>
    </lineage>
</organism>
<reference evidence="1" key="1">
    <citation type="submission" date="2024-09" db="EMBL/GenBank/DDBJ databases">
        <title>Black Yeasts Isolated from many extreme environments.</title>
        <authorList>
            <person name="Coleine C."/>
            <person name="Stajich J.E."/>
            <person name="Selbmann L."/>
        </authorList>
    </citation>
    <scope>NUCLEOTIDE SEQUENCE</scope>
    <source>
        <strain evidence="1">CCFEE 5737</strain>
    </source>
</reference>
<comment type="caution">
    <text evidence="1">The sequence shown here is derived from an EMBL/GenBank/DDBJ whole genome shotgun (WGS) entry which is preliminary data.</text>
</comment>